<keyword evidence="3" id="KW-1185">Reference proteome</keyword>
<dbReference type="GeneID" id="27341807"/>
<dbReference type="HOGENOM" id="CLU_1219713_0_0_1"/>
<sequence>MRIIATDDDFRRAAEKVLLRAEDMVQEINTEGRLLHQWSLPTSPGLNNVGPESMEVLRQLNQKFLPGIVDDYSREGQRFTMKNNPKRAWFSKGFVARKNQVIVMVKTRNPKYSEHFTKEPTPLLPDHATANHTEIEEPLSENHEQNASIEEPLSENHEQNASIEEPLSENHEQNASKQTAKSTPIKQKPLTTIPLQKLEEQCYGVIMDSTHKHHPLEIRVGDILVVHEHEGIVLKSGGVGGIVAELTDV</sequence>
<evidence type="ECO:0000313" key="2">
    <source>
        <dbReference type="EMBL" id="KIW30922.1"/>
    </source>
</evidence>
<evidence type="ECO:0000313" key="3">
    <source>
        <dbReference type="Proteomes" id="UP000054466"/>
    </source>
</evidence>
<accession>A0A0D2B044</accession>
<evidence type="ECO:0000256" key="1">
    <source>
        <dbReference type="SAM" id="MobiDB-lite"/>
    </source>
</evidence>
<protein>
    <submittedName>
        <fullName evidence="2">Uncharacterized protein</fullName>
    </submittedName>
</protein>
<proteinExistence type="predicted"/>
<name>A0A0D2B044_9EURO</name>
<dbReference type="AlphaFoldDB" id="A0A0D2B044"/>
<feature type="compositionally biased region" description="Polar residues" evidence="1">
    <location>
        <begin position="175"/>
        <end position="186"/>
    </location>
</feature>
<reference evidence="2 3" key="1">
    <citation type="submission" date="2015-01" db="EMBL/GenBank/DDBJ databases">
        <title>The Genome Sequence of Cladophialophora immunda CBS83496.</title>
        <authorList>
            <consortium name="The Broad Institute Genomics Platform"/>
            <person name="Cuomo C."/>
            <person name="de Hoog S."/>
            <person name="Gorbushina A."/>
            <person name="Stielow B."/>
            <person name="Teixiera M."/>
            <person name="Abouelleil A."/>
            <person name="Chapman S.B."/>
            <person name="Priest M."/>
            <person name="Young S.K."/>
            <person name="Wortman J."/>
            <person name="Nusbaum C."/>
            <person name="Birren B."/>
        </authorList>
    </citation>
    <scope>NUCLEOTIDE SEQUENCE [LARGE SCALE GENOMIC DNA]</scope>
    <source>
        <strain evidence="2 3">CBS 83496</strain>
    </source>
</reference>
<feature type="region of interest" description="Disordered" evidence="1">
    <location>
        <begin position="138"/>
        <end position="186"/>
    </location>
</feature>
<organism evidence="2 3">
    <name type="scientific">Cladophialophora immunda</name>
    <dbReference type="NCBI Taxonomy" id="569365"/>
    <lineage>
        <taxon>Eukaryota</taxon>
        <taxon>Fungi</taxon>
        <taxon>Dikarya</taxon>
        <taxon>Ascomycota</taxon>
        <taxon>Pezizomycotina</taxon>
        <taxon>Eurotiomycetes</taxon>
        <taxon>Chaetothyriomycetidae</taxon>
        <taxon>Chaetothyriales</taxon>
        <taxon>Herpotrichiellaceae</taxon>
        <taxon>Cladophialophora</taxon>
    </lineage>
</organism>
<dbReference type="OrthoDB" id="10470597at2759"/>
<dbReference type="EMBL" id="KN847041">
    <property type="protein sequence ID" value="KIW30922.1"/>
    <property type="molecule type" value="Genomic_DNA"/>
</dbReference>
<dbReference type="VEuPathDB" id="FungiDB:PV07_02613"/>
<dbReference type="Proteomes" id="UP000054466">
    <property type="component" value="Unassembled WGS sequence"/>
</dbReference>
<gene>
    <name evidence="2" type="ORF">PV07_02613</name>
</gene>
<dbReference type="RefSeq" id="XP_016251138.1">
    <property type="nucleotide sequence ID" value="XM_016389236.1"/>
</dbReference>